<dbReference type="InterPro" id="IPR059106">
    <property type="entry name" value="WHD_MalT"/>
</dbReference>
<keyword evidence="6" id="KW-1185">Reference proteome</keyword>
<evidence type="ECO:0000313" key="6">
    <source>
        <dbReference type="Proteomes" id="UP001597124"/>
    </source>
</evidence>
<sequence>MKFLPLGTASDAIDRRRLIDLALTGAPAAAGSTIITAPAGYGKTTLLVQIRDELELLGFRSAWLNCTVDHVQPAAFLVDIAASFQRAGMFPSMSEFGLSDIVSSLSECGPVSIFIDEYECASSDETDSFLEFFIRMLPSHCKLFVATRELPKISLSKLLVDARTRLVKANELQFNPAETKCLMADKGDADQYGDLLEQCDGWPVILQLLRLEGQALQKTGLPPTAGQHRVSIFNYIAEQVLARQEEGLQEFLLQISILSDVDVASARAVTQSDASERLLRAALNLSPIVTSIAEEPLSLRLHPLFRDFLRQELAVRMPAAPNALHGRAAKHFAALNDLHKAVHHASLSGQNDLTVNILEEAGGALLVISEGVAAAGAFLATLPASVVTARPKLRQLRVIQQAMEGTSPDWLGDFERLDYLCSITHADSADETFQFTTDLVRAIRNCSETRYAVLSAPWAELAKLREKALALRYEEPRYLGICLPAEQILTCDYGSVSLAERRTQELQSLFETEHYAPNTVWITNHLSFIAVTRGQSRDAEHYSRVVLERLADTGEMRNTFMRRHCTAILGQSFFEQNMPDVALAHFDAVPRQTAYSLLSTQVYAICTRARCLFLADEVDQALSDLDDDYQYALEEALPHMSVIAPAVGAELRLAAGDRSGCEQLIRSAKLDAVLDQHRTWFVRPWLETEALVRLFSRYWLHAGDAERAYNLAHEFAIRASQSGRLLMGAGGLLDAAAAALASGHRGKADAAIRQAMKQVEGTGAVRLFLDADEDVQAVLQEISGDERSGTGSEILNHFSARIAHDADRGVARLLSPREQEVMAELYLGHPTKVAARHLNLSYETVRHHLKRIYHKLHVHTRQQAVEAWKRHADSP</sequence>
<dbReference type="Gene3D" id="1.25.40.10">
    <property type="entry name" value="Tetratricopeptide repeat domain"/>
    <property type="match status" value="1"/>
</dbReference>
<dbReference type="PANTHER" id="PTHR44688">
    <property type="entry name" value="DNA-BINDING TRANSCRIPTIONAL ACTIVATOR DEVR_DOSR"/>
    <property type="match status" value="1"/>
</dbReference>
<keyword evidence="2" id="KW-0238">DNA-binding</keyword>
<dbReference type="SUPFAM" id="SSF46894">
    <property type="entry name" value="C-terminal effector domain of the bipartite response regulators"/>
    <property type="match status" value="1"/>
</dbReference>
<dbReference type="InterPro" id="IPR000792">
    <property type="entry name" value="Tscrpt_reg_LuxR_C"/>
</dbReference>
<organism evidence="5 6">
    <name type="scientific">Sphingosinicella xenopeptidilytica</name>
    <dbReference type="NCBI Taxonomy" id="364098"/>
    <lineage>
        <taxon>Bacteria</taxon>
        <taxon>Pseudomonadati</taxon>
        <taxon>Pseudomonadota</taxon>
        <taxon>Alphaproteobacteria</taxon>
        <taxon>Sphingomonadales</taxon>
        <taxon>Sphingosinicellaceae</taxon>
        <taxon>Sphingosinicella</taxon>
    </lineage>
</organism>
<comment type="caution">
    <text evidence="5">The sequence shown here is derived from an EMBL/GenBank/DDBJ whole genome shotgun (WGS) entry which is preliminary data.</text>
</comment>
<dbReference type="PANTHER" id="PTHR44688:SF16">
    <property type="entry name" value="DNA-BINDING TRANSCRIPTIONAL ACTIVATOR DEVR_DOSR"/>
    <property type="match status" value="1"/>
</dbReference>
<dbReference type="Gene3D" id="1.10.10.10">
    <property type="entry name" value="Winged helix-like DNA-binding domain superfamily/Winged helix DNA-binding domain"/>
    <property type="match status" value="1"/>
</dbReference>
<proteinExistence type="predicted"/>
<keyword evidence="1" id="KW-0805">Transcription regulation</keyword>
<evidence type="ECO:0000256" key="3">
    <source>
        <dbReference type="ARBA" id="ARBA00023163"/>
    </source>
</evidence>
<protein>
    <submittedName>
        <fullName evidence="5">LuxR C-terminal-related transcriptional regulator</fullName>
    </submittedName>
</protein>
<dbReference type="PROSITE" id="PS50043">
    <property type="entry name" value="HTH_LUXR_2"/>
    <property type="match status" value="1"/>
</dbReference>
<dbReference type="Proteomes" id="UP001597124">
    <property type="component" value="Unassembled WGS sequence"/>
</dbReference>
<evidence type="ECO:0000256" key="1">
    <source>
        <dbReference type="ARBA" id="ARBA00023015"/>
    </source>
</evidence>
<dbReference type="Pfam" id="PF25873">
    <property type="entry name" value="WHD_MalT"/>
    <property type="match status" value="1"/>
</dbReference>
<keyword evidence="3" id="KW-0804">Transcription</keyword>
<name>A0ABW3C427_SPHXN</name>
<reference evidence="6" key="1">
    <citation type="journal article" date="2019" name="Int. J. Syst. Evol. Microbiol.">
        <title>The Global Catalogue of Microorganisms (GCM) 10K type strain sequencing project: providing services to taxonomists for standard genome sequencing and annotation.</title>
        <authorList>
            <consortium name="The Broad Institute Genomics Platform"/>
            <consortium name="The Broad Institute Genome Sequencing Center for Infectious Disease"/>
            <person name="Wu L."/>
            <person name="Ma J."/>
        </authorList>
    </citation>
    <scope>NUCLEOTIDE SEQUENCE [LARGE SCALE GENOMIC DNA]</scope>
    <source>
        <strain evidence="6">CCUG 52537</strain>
    </source>
</reference>
<evidence type="ECO:0000256" key="2">
    <source>
        <dbReference type="ARBA" id="ARBA00023125"/>
    </source>
</evidence>
<dbReference type="InterPro" id="IPR027417">
    <property type="entry name" value="P-loop_NTPase"/>
</dbReference>
<dbReference type="Gene3D" id="3.40.50.300">
    <property type="entry name" value="P-loop containing nucleotide triphosphate hydrolases"/>
    <property type="match status" value="1"/>
</dbReference>
<accession>A0ABW3C427</accession>
<dbReference type="InterPro" id="IPR016032">
    <property type="entry name" value="Sig_transdc_resp-reg_C-effctor"/>
</dbReference>
<dbReference type="CDD" id="cd06170">
    <property type="entry name" value="LuxR_C_like"/>
    <property type="match status" value="1"/>
</dbReference>
<feature type="domain" description="HTH luxR-type" evidence="4">
    <location>
        <begin position="807"/>
        <end position="872"/>
    </location>
</feature>
<dbReference type="PRINTS" id="PR00038">
    <property type="entry name" value="HTHLUXR"/>
</dbReference>
<dbReference type="SUPFAM" id="SSF52540">
    <property type="entry name" value="P-loop containing nucleoside triphosphate hydrolases"/>
    <property type="match status" value="1"/>
</dbReference>
<evidence type="ECO:0000313" key="5">
    <source>
        <dbReference type="EMBL" id="MFD0848482.1"/>
    </source>
</evidence>
<evidence type="ECO:0000259" key="4">
    <source>
        <dbReference type="PROSITE" id="PS50043"/>
    </source>
</evidence>
<dbReference type="SMART" id="SM00421">
    <property type="entry name" value="HTH_LUXR"/>
    <property type="match status" value="1"/>
</dbReference>
<dbReference type="RefSeq" id="WP_381489298.1">
    <property type="nucleotide sequence ID" value="NZ_JBHTIK010000005.1"/>
</dbReference>
<gene>
    <name evidence="5" type="ORF">ACFQ00_09115</name>
</gene>
<dbReference type="InterPro" id="IPR036388">
    <property type="entry name" value="WH-like_DNA-bd_sf"/>
</dbReference>
<dbReference type="Pfam" id="PF00196">
    <property type="entry name" value="GerE"/>
    <property type="match status" value="1"/>
</dbReference>
<dbReference type="EMBL" id="JBHTIK010000005">
    <property type="protein sequence ID" value="MFD0848482.1"/>
    <property type="molecule type" value="Genomic_DNA"/>
</dbReference>
<dbReference type="InterPro" id="IPR011990">
    <property type="entry name" value="TPR-like_helical_dom_sf"/>
</dbReference>